<feature type="region of interest" description="Disordered" evidence="1">
    <location>
        <begin position="179"/>
        <end position="206"/>
    </location>
</feature>
<evidence type="ECO:0000313" key="5">
    <source>
        <dbReference type="Proteomes" id="UP000002051"/>
    </source>
</evidence>
<sequence>MFKEPLQGYLNQTSRCYEHLPRGEGCVASNPPNARFESFWIGPMEMGLYIPSLGPEHIGKGMGGNSIKKTWSIITGSSKTTVVAQYVQLLVPDQRQQPTRAYIQSYVSSSPRPSASSPSAVPKHHYYDFPDGKDDFNKPHHSHQVLTAVIIVVAVVFLLVILYIVIRKVVKKFSDVPNQGADGFELGGLPQQEEREDPCPSSPASP</sequence>
<dbReference type="EMBL" id="CM001223">
    <property type="protein sequence ID" value="AES81235.1"/>
    <property type="molecule type" value="Genomic_DNA"/>
</dbReference>
<dbReference type="AlphaFoldDB" id="G7KRL6"/>
<dbReference type="HOGENOM" id="CLU_1333718_0_0_1"/>
<proteinExistence type="predicted"/>
<reference evidence="4" key="3">
    <citation type="submission" date="2015-04" db="UniProtKB">
        <authorList>
            <consortium name="EnsemblPlants"/>
        </authorList>
    </citation>
    <scope>IDENTIFICATION</scope>
    <source>
        <strain evidence="4">cv. Jemalong A17</strain>
    </source>
</reference>
<dbReference type="PaxDb" id="3880-AES81235"/>
<name>G7KRL6_MEDTR</name>
<evidence type="ECO:0000313" key="3">
    <source>
        <dbReference type="EMBL" id="AES81235.1"/>
    </source>
</evidence>
<evidence type="ECO:0000313" key="4">
    <source>
        <dbReference type="EnsemblPlants" id="AES81235"/>
    </source>
</evidence>
<dbReference type="EnsemblPlants" id="AES81235">
    <property type="protein sequence ID" value="AES81235"/>
    <property type="gene ID" value="MTR_7g090070"/>
</dbReference>
<keyword evidence="2" id="KW-1133">Transmembrane helix</keyword>
<dbReference type="Proteomes" id="UP000002051">
    <property type="component" value="Unassembled WGS sequence"/>
</dbReference>
<protein>
    <submittedName>
        <fullName evidence="3">Transmembrane protein, putative</fullName>
    </submittedName>
</protein>
<accession>G7KRL6</accession>
<keyword evidence="5" id="KW-1185">Reference proteome</keyword>
<evidence type="ECO:0000256" key="2">
    <source>
        <dbReference type="SAM" id="Phobius"/>
    </source>
</evidence>
<reference evidence="3 5" key="1">
    <citation type="journal article" date="2011" name="Nature">
        <title>The Medicago genome provides insight into the evolution of rhizobial symbioses.</title>
        <authorList>
            <person name="Young N.D."/>
            <person name="Debelle F."/>
            <person name="Oldroyd G.E."/>
            <person name="Geurts R."/>
            <person name="Cannon S.B."/>
            <person name="Udvardi M.K."/>
            <person name="Benedito V.A."/>
            <person name="Mayer K.F."/>
            <person name="Gouzy J."/>
            <person name="Schoof H."/>
            <person name="Van de Peer Y."/>
            <person name="Proost S."/>
            <person name="Cook D.R."/>
            <person name="Meyers B.C."/>
            <person name="Spannagl M."/>
            <person name="Cheung F."/>
            <person name="De Mita S."/>
            <person name="Krishnakumar V."/>
            <person name="Gundlach H."/>
            <person name="Zhou S."/>
            <person name="Mudge J."/>
            <person name="Bharti A.K."/>
            <person name="Murray J.D."/>
            <person name="Naoumkina M.A."/>
            <person name="Rosen B."/>
            <person name="Silverstein K.A."/>
            <person name="Tang H."/>
            <person name="Rombauts S."/>
            <person name="Zhao P.X."/>
            <person name="Zhou P."/>
            <person name="Barbe V."/>
            <person name="Bardou P."/>
            <person name="Bechner M."/>
            <person name="Bellec A."/>
            <person name="Berger A."/>
            <person name="Berges H."/>
            <person name="Bidwell S."/>
            <person name="Bisseling T."/>
            <person name="Choisne N."/>
            <person name="Couloux A."/>
            <person name="Denny R."/>
            <person name="Deshpande S."/>
            <person name="Dai X."/>
            <person name="Doyle J.J."/>
            <person name="Dudez A.M."/>
            <person name="Farmer A.D."/>
            <person name="Fouteau S."/>
            <person name="Franken C."/>
            <person name="Gibelin C."/>
            <person name="Gish J."/>
            <person name="Goldstein S."/>
            <person name="Gonzalez A.J."/>
            <person name="Green P.J."/>
            <person name="Hallab A."/>
            <person name="Hartog M."/>
            <person name="Hua A."/>
            <person name="Humphray S.J."/>
            <person name="Jeong D.H."/>
            <person name="Jing Y."/>
            <person name="Jocker A."/>
            <person name="Kenton S.M."/>
            <person name="Kim D.J."/>
            <person name="Klee K."/>
            <person name="Lai H."/>
            <person name="Lang C."/>
            <person name="Lin S."/>
            <person name="Macmil S.L."/>
            <person name="Magdelenat G."/>
            <person name="Matthews L."/>
            <person name="McCorrison J."/>
            <person name="Monaghan E.L."/>
            <person name="Mun J.H."/>
            <person name="Najar F.Z."/>
            <person name="Nicholson C."/>
            <person name="Noirot C."/>
            <person name="O'Bleness M."/>
            <person name="Paule C.R."/>
            <person name="Poulain J."/>
            <person name="Prion F."/>
            <person name="Qin B."/>
            <person name="Qu C."/>
            <person name="Retzel E.F."/>
            <person name="Riddle C."/>
            <person name="Sallet E."/>
            <person name="Samain S."/>
            <person name="Samson N."/>
            <person name="Sanders I."/>
            <person name="Saurat O."/>
            <person name="Scarpelli C."/>
            <person name="Schiex T."/>
            <person name="Segurens B."/>
            <person name="Severin A.J."/>
            <person name="Sherrier D.J."/>
            <person name="Shi R."/>
            <person name="Sims S."/>
            <person name="Singer S.R."/>
            <person name="Sinharoy S."/>
            <person name="Sterck L."/>
            <person name="Viollet A."/>
            <person name="Wang B.B."/>
            <person name="Wang K."/>
            <person name="Wang M."/>
            <person name="Wang X."/>
            <person name="Warfsmann J."/>
            <person name="Weissenbach J."/>
            <person name="White D.D."/>
            <person name="White J.D."/>
            <person name="Wiley G.B."/>
            <person name="Wincker P."/>
            <person name="Xing Y."/>
            <person name="Yang L."/>
            <person name="Yao Z."/>
            <person name="Ying F."/>
            <person name="Zhai J."/>
            <person name="Zhou L."/>
            <person name="Zuber A."/>
            <person name="Denarie J."/>
            <person name="Dixon R.A."/>
            <person name="May G.D."/>
            <person name="Schwartz D.C."/>
            <person name="Rogers J."/>
            <person name="Quetier F."/>
            <person name="Town C.D."/>
            <person name="Roe B.A."/>
        </authorList>
    </citation>
    <scope>NUCLEOTIDE SEQUENCE [LARGE SCALE GENOMIC DNA]</scope>
    <source>
        <strain evidence="3">A17</strain>
        <strain evidence="4 5">cv. Jemalong A17</strain>
    </source>
</reference>
<gene>
    <name evidence="3" type="ordered locus">MTR_7g090070</name>
</gene>
<keyword evidence="2" id="KW-0472">Membrane</keyword>
<keyword evidence="2 3" id="KW-0812">Transmembrane</keyword>
<organism evidence="3 5">
    <name type="scientific">Medicago truncatula</name>
    <name type="common">Barrel medic</name>
    <name type="synonym">Medicago tribuloides</name>
    <dbReference type="NCBI Taxonomy" id="3880"/>
    <lineage>
        <taxon>Eukaryota</taxon>
        <taxon>Viridiplantae</taxon>
        <taxon>Streptophyta</taxon>
        <taxon>Embryophyta</taxon>
        <taxon>Tracheophyta</taxon>
        <taxon>Spermatophyta</taxon>
        <taxon>Magnoliopsida</taxon>
        <taxon>eudicotyledons</taxon>
        <taxon>Gunneridae</taxon>
        <taxon>Pentapetalae</taxon>
        <taxon>rosids</taxon>
        <taxon>fabids</taxon>
        <taxon>Fabales</taxon>
        <taxon>Fabaceae</taxon>
        <taxon>Papilionoideae</taxon>
        <taxon>50 kb inversion clade</taxon>
        <taxon>NPAAA clade</taxon>
        <taxon>Hologalegina</taxon>
        <taxon>IRL clade</taxon>
        <taxon>Trifolieae</taxon>
        <taxon>Medicago</taxon>
    </lineage>
</organism>
<feature type="transmembrane region" description="Helical" evidence="2">
    <location>
        <begin position="145"/>
        <end position="166"/>
    </location>
</feature>
<evidence type="ECO:0000256" key="1">
    <source>
        <dbReference type="SAM" id="MobiDB-lite"/>
    </source>
</evidence>
<reference evidence="3 5" key="2">
    <citation type="journal article" date="2014" name="BMC Genomics">
        <title>An improved genome release (version Mt4.0) for the model legume Medicago truncatula.</title>
        <authorList>
            <person name="Tang H."/>
            <person name="Krishnakumar V."/>
            <person name="Bidwell S."/>
            <person name="Rosen B."/>
            <person name="Chan A."/>
            <person name="Zhou S."/>
            <person name="Gentzbittel L."/>
            <person name="Childs K.L."/>
            <person name="Yandell M."/>
            <person name="Gundlach H."/>
            <person name="Mayer K.F."/>
            <person name="Schwartz D.C."/>
            <person name="Town C.D."/>
        </authorList>
    </citation>
    <scope>GENOME REANNOTATION</scope>
    <source>
        <strain evidence="4 5">cv. Jemalong A17</strain>
    </source>
</reference>